<keyword evidence="8" id="KW-0614">Plasmid</keyword>
<accession>A0AAC9R3U9</accession>
<dbReference type="Gene3D" id="2.60.40.10">
    <property type="entry name" value="Immunoglobulins"/>
    <property type="match status" value="3"/>
</dbReference>
<protein>
    <submittedName>
        <fullName evidence="8">Colossin-A</fullName>
    </submittedName>
</protein>
<feature type="domain" description="VWFA" evidence="7">
    <location>
        <begin position="344"/>
        <end position="592"/>
    </location>
</feature>
<feature type="region of interest" description="Disordered" evidence="4">
    <location>
        <begin position="158"/>
        <end position="250"/>
    </location>
</feature>
<dbReference type="PANTHER" id="PTHR36108:SF13">
    <property type="entry name" value="COLOSSIN-B-RELATED"/>
    <property type="match status" value="1"/>
</dbReference>
<dbReference type="InterPro" id="IPR008454">
    <property type="entry name" value="Collagen-bd_Cna-like_B-typ_dom"/>
</dbReference>
<dbReference type="Gene3D" id="3.40.50.410">
    <property type="entry name" value="von Willebrand factor, type A domain"/>
    <property type="match status" value="1"/>
</dbReference>
<feature type="compositionally biased region" description="Low complexity" evidence="4">
    <location>
        <begin position="165"/>
        <end position="213"/>
    </location>
</feature>
<dbReference type="InterPro" id="IPR002035">
    <property type="entry name" value="VWF_A"/>
</dbReference>
<dbReference type="PROSITE" id="PS50234">
    <property type="entry name" value="VWFA"/>
    <property type="match status" value="1"/>
</dbReference>
<evidence type="ECO:0000256" key="6">
    <source>
        <dbReference type="SAM" id="SignalP"/>
    </source>
</evidence>
<name>A0AAC9R3U9_LACLL</name>
<keyword evidence="5" id="KW-0812">Transmembrane</keyword>
<feature type="transmembrane region" description="Helical" evidence="5">
    <location>
        <begin position="1315"/>
        <end position="1333"/>
    </location>
</feature>
<evidence type="ECO:0000313" key="9">
    <source>
        <dbReference type="Proteomes" id="UP000192067"/>
    </source>
</evidence>
<feature type="transmembrane region" description="Helical" evidence="5">
    <location>
        <begin position="1090"/>
        <end position="1106"/>
    </location>
</feature>
<dbReference type="EMBL" id="CP016722">
    <property type="protein sequence ID" value="ARE12308.1"/>
    <property type="molecule type" value="Genomic_DNA"/>
</dbReference>
<dbReference type="InterPro" id="IPR049319">
    <property type="entry name" value="GBS104-like_Ig"/>
</dbReference>
<keyword evidence="2" id="KW-0964">Secreted</keyword>
<dbReference type="SUPFAM" id="SSF49478">
    <property type="entry name" value="Cna protein B-type domain"/>
    <property type="match status" value="2"/>
</dbReference>
<gene>
    <name evidence="8" type="ORF">LLUC11_pC11</name>
</gene>
<feature type="transmembrane region" description="Helical" evidence="5">
    <location>
        <begin position="1050"/>
        <end position="1070"/>
    </location>
</feature>
<dbReference type="InterPro" id="IPR036465">
    <property type="entry name" value="vWFA_dom_sf"/>
</dbReference>
<dbReference type="SUPFAM" id="SSF53300">
    <property type="entry name" value="vWA-like"/>
    <property type="match status" value="1"/>
</dbReference>
<dbReference type="InterPro" id="IPR013783">
    <property type="entry name" value="Ig-like_fold"/>
</dbReference>
<dbReference type="Proteomes" id="UP000192067">
    <property type="component" value="Plasmid pUC11C"/>
</dbReference>
<feature type="compositionally biased region" description="Low complexity" evidence="4">
    <location>
        <begin position="223"/>
        <end position="237"/>
    </location>
</feature>
<dbReference type="Pfam" id="PF21426">
    <property type="entry name" value="GBS104-like_Ig"/>
    <property type="match status" value="1"/>
</dbReference>
<evidence type="ECO:0000256" key="5">
    <source>
        <dbReference type="SAM" id="Phobius"/>
    </source>
</evidence>
<organism evidence="8 9">
    <name type="scientific">Lactococcus lactis subsp. lactis</name>
    <name type="common">Streptococcus lactis</name>
    <dbReference type="NCBI Taxonomy" id="1360"/>
    <lineage>
        <taxon>Bacteria</taxon>
        <taxon>Bacillati</taxon>
        <taxon>Bacillota</taxon>
        <taxon>Bacilli</taxon>
        <taxon>Lactobacillales</taxon>
        <taxon>Streptococcaceae</taxon>
        <taxon>Lactococcus</taxon>
    </lineage>
</organism>
<dbReference type="Gene3D" id="2.60.40.1140">
    <property type="entry name" value="Collagen-binding surface protein Cna, B-type domain"/>
    <property type="match status" value="1"/>
</dbReference>
<keyword evidence="5" id="KW-0472">Membrane</keyword>
<dbReference type="InterPro" id="IPR041033">
    <property type="entry name" value="SpaA_PFL_dom_1"/>
</dbReference>
<dbReference type="Pfam" id="PF05738">
    <property type="entry name" value="Cna_B"/>
    <property type="match status" value="1"/>
</dbReference>
<sequence>MKKKWATWLSLLVLCLSIVANISHGYTVLADSLASDESMLIQDNDLLVSSKVTSSQDGNAWVIHYRYHAVEDGETRRLKFQFLDPQGQPIYVVPEEGWTITKDKQLLSTFRAQDEGYVRLTTESSITKISLNVQADAQDKSGNLQTDILSKDIGKTYALTPPENTVTGTSSTSTSSSSSATPSSSSSTASTTSNSVTNSQASQTRASTSASESNATKFEMARSGNSSSAVSSNSLTSGDPTTADPFNYIKNGDVAYPKQGTSTYQNGKTDEDIVNYDFSQSSSEGQSSIKNIFGSGALTFDNGYHYYQNDGYVKKIVMPTNDPTQFKVRLDMIGEELKTTKPVDIAMVLDNSTSMNNDMGAGKSRWQTLKDSVKNFANQLIGPSSNNNDNVRIGFSSFGSERQTIRPGYTSDIPFTKIGKFSSNSSFTSNYTQLLNSSIYTPTEAPRLSGTPTFLGVDAGYKMLSDATYGARSDSVKVLIVLTDGEPTFWNSGSYTSLSKDSGKSLTDYDYFSTSNYSGNGVKSEPNHTSTINFVNQRANANPGVSKYSIGISTVNDPGINSVLKALGPDGTFEASNQQDLMDALDKIRTSISKSIQKGSLIDPMSQYVTLNTNSIQTYDLKVDSNSISATGSNRSVKTDNNQISIDNLSIGKNEGVRVEYTVSLKQQYWDGQFHPANGTTYLQNNKLSPAQYLHFAVPSIKYDTFNLPVQKIWDDQNNQYQTRQDIILQLQSFVNNTWQNVSDKTFAIKASATDDQLKGVISGIPSKDGANQPIKYRLVELFGNTEQAVNGYATPSYSTPREITYTDIVNGNVSKDKPLAVTNTLLKTAISFTKVGNDNQTPLAGAEFTLYASDGKTQIGSPVTSDKNGLVKFDQQVPIGKYLIKETKTPLGYVKASDINISVTAQNGQLVISGLPTGSKVKNILDDFKLIITKKDNNGNAVSGVKFKLVGSNNYNKEQESDASNGNVFTFQGLKPGKYALTETKTPEKYVGLKQDVIILIGDDGKVTIDGQPLPDQPITTTGNIIKLDVTNTIKGILPSTGGSGRTGYFIASLIFMGLVAIIGGIFYYRNRRLRHHKLLKGPHNKSHLLLLLLITSLGITFTNAQKIAADEQPITFILHKSVFKDSGDLKTIKDNGLVITPNDPNSGVIDSDKTYGLNGVTFDVYDVTSYVSNALKSTSKEALMKHVTNTDKASLLAEIKPYQPTSQEVVTVSSDGDDGVARFSVQPTSQNSAYLILEKQISDKDAGKVKMTATPMLVILPVANPVDKTSFLTTINLYPKNTAVKTPVIPPVNPVNPKPPHFPFLPDTGEVKSVMVVLGGIVVIIAVSFWYNRRKPKPS</sequence>
<dbReference type="PANTHER" id="PTHR36108">
    <property type="entry name" value="COLOSSIN-B-RELATED"/>
    <property type="match status" value="1"/>
</dbReference>
<evidence type="ECO:0000256" key="4">
    <source>
        <dbReference type="SAM" id="MobiDB-lite"/>
    </source>
</evidence>
<proteinExistence type="inferred from homology"/>
<feature type="chain" id="PRO_5042142427" evidence="6">
    <location>
        <begin position="26"/>
        <end position="1341"/>
    </location>
</feature>
<dbReference type="NCBIfam" id="TIGR01167">
    <property type="entry name" value="LPXTG_anchor"/>
    <property type="match status" value="1"/>
</dbReference>
<dbReference type="Pfam" id="PF17802">
    <property type="entry name" value="SpaA"/>
    <property type="match status" value="2"/>
</dbReference>
<dbReference type="InterPro" id="IPR032364">
    <property type="entry name" value="GramPos_pilinD1_N"/>
</dbReference>
<dbReference type="Gene3D" id="2.60.40.2110">
    <property type="match status" value="1"/>
</dbReference>
<reference evidence="8 9" key="1">
    <citation type="journal article" date="2017" name="BMC Genomics">
        <title>Comparative and functional genomics of the Lactococcus lactis taxon; insights into evolution and niche adaptation.</title>
        <authorList>
            <person name="Kelleher P."/>
            <person name="Bottacini F."/>
            <person name="Mahony J."/>
            <person name="Kilcawley K.N."/>
            <person name="van Sinderen D."/>
        </authorList>
    </citation>
    <scope>NUCLEOTIDE SEQUENCE [LARGE SCALE GENOMIC DNA]</scope>
    <source>
        <strain evidence="8 9">UC11</strain>
    </source>
</reference>
<comment type="similarity">
    <text evidence="1">Belongs to the serine-aspartate repeat-containing protein (SDr) family.</text>
</comment>
<keyword evidence="5" id="KW-1133">Transmembrane helix</keyword>
<dbReference type="Pfam" id="PF16555">
    <property type="entry name" value="GramPos_pilinD1"/>
    <property type="match status" value="1"/>
</dbReference>
<evidence type="ECO:0000256" key="2">
    <source>
        <dbReference type="ARBA" id="ARBA00022525"/>
    </source>
</evidence>
<geneLocation type="plasmid" evidence="8 9">
    <name>pUC11C</name>
</geneLocation>
<dbReference type="RefSeq" id="WP_082225091.1">
    <property type="nucleotide sequence ID" value="NZ_CP016722.2"/>
</dbReference>
<evidence type="ECO:0000256" key="3">
    <source>
        <dbReference type="ARBA" id="ARBA00022729"/>
    </source>
</evidence>
<dbReference type="SMART" id="SM00327">
    <property type="entry name" value="VWA"/>
    <property type="match status" value="1"/>
</dbReference>
<evidence type="ECO:0000313" key="8">
    <source>
        <dbReference type="EMBL" id="ARE12308.1"/>
    </source>
</evidence>
<evidence type="ECO:0000259" key="7">
    <source>
        <dbReference type="PROSITE" id="PS50234"/>
    </source>
</evidence>
<feature type="signal peptide" evidence="6">
    <location>
        <begin position="1"/>
        <end position="25"/>
    </location>
</feature>
<keyword evidence="3 6" id="KW-0732">Signal</keyword>
<evidence type="ECO:0000256" key="1">
    <source>
        <dbReference type="ARBA" id="ARBA00007257"/>
    </source>
</evidence>
<dbReference type="Pfam" id="PF00092">
    <property type="entry name" value="VWA"/>
    <property type="match status" value="1"/>
</dbReference>
<dbReference type="CDD" id="cd00198">
    <property type="entry name" value="vWFA"/>
    <property type="match status" value="1"/>
</dbReference>